<feature type="region of interest" description="Disordered" evidence="1">
    <location>
        <begin position="416"/>
        <end position="466"/>
    </location>
</feature>
<name>A0A9Q8P8M6_PASFU</name>
<feature type="region of interest" description="Disordered" evidence="1">
    <location>
        <begin position="62"/>
        <end position="82"/>
    </location>
</feature>
<gene>
    <name evidence="2" type="ORF">CLAFUR5_05219</name>
</gene>
<protein>
    <submittedName>
        <fullName evidence="2">Uncharacterized protein</fullName>
    </submittedName>
</protein>
<dbReference type="OrthoDB" id="191139at2759"/>
<reference evidence="2" key="1">
    <citation type="submission" date="2021-12" db="EMBL/GenBank/DDBJ databases">
        <authorList>
            <person name="Zaccaron A."/>
            <person name="Stergiopoulos I."/>
        </authorList>
    </citation>
    <scope>NUCLEOTIDE SEQUENCE</scope>
    <source>
        <strain evidence="2">Race5_Kim</strain>
    </source>
</reference>
<reference evidence="2" key="2">
    <citation type="journal article" date="2022" name="Microb. Genom.">
        <title>A chromosome-scale genome assembly of the tomato pathogen Cladosporium fulvum reveals a compartmentalized genome architecture and the presence of a dispensable chromosome.</title>
        <authorList>
            <person name="Zaccaron A.Z."/>
            <person name="Chen L.H."/>
            <person name="Samaras A."/>
            <person name="Stergiopoulos I."/>
        </authorList>
    </citation>
    <scope>NUCLEOTIDE SEQUENCE</scope>
    <source>
        <strain evidence="2">Race5_Kim</strain>
    </source>
</reference>
<dbReference type="EMBL" id="CP090166">
    <property type="protein sequence ID" value="UJO17162.1"/>
    <property type="molecule type" value="Genomic_DNA"/>
</dbReference>
<dbReference type="Proteomes" id="UP000756132">
    <property type="component" value="Chromosome 4"/>
</dbReference>
<dbReference type="AlphaFoldDB" id="A0A9Q8P8M6"/>
<evidence type="ECO:0000313" key="3">
    <source>
        <dbReference type="Proteomes" id="UP000756132"/>
    </source>
</evidence>
<evidence type="ECO:0000313" key="2">
    <source>
        <dbReference type="EMBL" id="UJO17162.1"/>
    </source>
</evidence>
<keyword evidence="3" id="KW-1185">Reference proteome</keyword>
<evidence type="ECO:0000256" key="1">
    <source>
        <dbReference type="SAM" id="MobiDB-lite"/>
    </source>
</evidence>
<dbReference type="RefSeq" id="XP_047761528.1">
    <property type="nucleotide sequence ID" value="XM_047904367.1"/>
</dbReference>
<proteinExistence type="predicted"/>
<accession>A0A9Q8P8M6</accession>
<dbReference type="GeneID" id="71985097"/>
<sequence length="466" mass="50815">MKLNIACLGALYLQRATTSPKSLALDKAGGLSTALDSTSTGASSNDSATILARSDRSGDVEMGGIDDRDYMIQGTPPRNPSPIRDPILAELTETDAQALIQKGAKLYAWMSEPNVGTLTQLLRQDNKLGPEACLQSDFTTYPQDLVDAGWDRDPLGIDAPLSDFQESIPLKLMVDGLGISTTWEIPPDQQGDNEYVTWHHTDPNFDGTDHGVATGAFYSIVYNTKDGVIMLVSNYGPRKELPSQVSGEYQNRGQAFMDKFIADYQYPALSHVSDVSALEYNGQCKRRNHNAKDLNKLIMVSSQSDVSVQVVDYLLKKKGIQHLAPAREYGRYKAPAWPQKIRYLPGSDGFKLLLANPNGNLATFLLIQHRQEFGLKRVGKIDVFDDDHYDHSPQQGYKGASMAYYLEDLDSKGKPVVKAGASGSGAGKKPLKTGGSGGRTGKSGKIEKPKRPGLRSGGKVQRMAKL</sequence>
<dbReference type="KEGG" id="ffu:CLAFUR5_05219"/>
<organism evidence="2 3">
    <name type="scientific">Passalora fulva</name>
    <name type="common">Tomato leaf mold</name>
    <name type="synonym">Cladosporium fulvum</name>
    <dbReference type="NCBI Taxonomy" id="5499"/>
    <lineage>
        <taxon>Eukaryota</taxon>
        <taxon>Fungi</taxon>
        <taxon>Dikarya</taxon>
        <taxon>Ascomycota</taxon>
        <taxon>Pezizomycotina</taxon>
        <taxon>Dothideomycetes</taxon>
        <taxon>Dothideomycetidae</taxon>
        <taxon>Mycosphaerellales</taxon>
        <taxon>Mycosphaerellaceae</taxon>
        <taxon>Fulvia</taxon>
    </lineage>
</organism>